<keyword evidence="3" id="KW-1185">Reference proteome</keyword>
<name>A0AAV8ZQ03_9CUCU</name>
<comment type="caution">
    <text evidence="2">The sequence shown here is derived from an EMBL/GenBank/DDBJ whole genome shotgun (WGS) entry which is preliminary data.</text>
</comment>
<sequence length="65" mass="7280">MVFEQPPSKVAKTEVLDEKPAAVDVPTEETKAVEKIEEETMEVDDPVEKKDNTAEGNSVFIFNKK</sequence>
<evidence type="ECO:0000256" key="1">
    <source>
        <dbReference type="SAM" id="MobiDB-lite"/>
    </source>
</evidence>
<evidence type="ECO:0000313" key="3">
    <source>
        <dbReference type="Proteomes" id="UP001162156"/>
    </source>
</evidence>
<dbReference type="EMBL" id="JANEYF010000940">
    <property type="protein sequence ID" value="KAJ8966776.1"/>
    <property type="molecule type" value="Genomic_DNA"/>
</dbReference>
<feature type="region of interest" description="Disordered" evidence="1">
    <location>
        <begin position="41"/>
        <end position="65"/>
    </location>
</feature>
<evidence type="ECO:0000313" key="2">
    <source>
        <dbReference type="EMBL" id="KAJ8966776.1"/>
    </source>
</evidence>
<accession>A0AAV8ZQ03</accession>
<proteinExistence type="predicted"/>
<dbReference type="AlphaFoldDB" id="A0AAV8ZQ03"/>
<dbReference type="Proteomes" id="UP001162156">
    <property type="component" value="Unassembled WGS sequence"/>
</dbReference>
<reference evidence="2" key="1">
    <citation type="journal article" date="2023" name="Insect Mol. Biol.">
        <title>Genome sequencing provides insights into the evolution of gene families encoding plant cell wall-degrading enzymes in longhorned beetles.</title>
        <authorList>
            <person name="Shin N.R."/>
            <person name="Okamura Y."/>
            <person name="Kirsch R."/>
            <person name="Pauchet Y."/>
        </authorList>
    </citation>
    <scope>NUCLEOTIDE SEQUENCE</scope>
    <source>
        <strain evidence="2">RBIC_L_NR</strain>
    </source>
</reference>
<gene>
    <name evidence="2" type="ORF">NQ314_003314</name>
</gene>
<protein>
    <submittedName>
        <fullName evidence="2">Uncharacterized protein</fullName>
    </submittedName>
</protein>
<organism evidence="2 3">
    <name type="scientific">Rhamnusium bicolor</name>
    <dbReference type="NCBI Taxonomy" id="1586634"/>
    <lineage>
        <taxon>Eukaryota</taxon>
        <taxon>Metazoa</taxon>
        <taxon>Ecdysozoa</taxon>
        <taxon>Arthropoda</taxon>
        <taxon>Hexapoda</taxon>
        <taxon>Insecta</taxon>
        <taxon>Pterygota</taxon>
        <taxon>Neoptera</taxon>
        <taxon>Endopterygota</taxon>
        <taxon>Coleoptera</taxon>
        <taxon>Polyphaga</taxon>
        <taxon>Cucujiformia</taxon>
        <taxon>Chrysomeloidea</taxon>
        <taxon>Cerambycidae</taxon>
        <taxon>Lepturinae</taxon>
        <taxon>Rhagiini</taxon>
        <taxon>Rhamnusium</taxon>
    </lineage>
</organism>